<dbReference type="KEGG" id="anf:AQPE_1558"/>
<sequence>MKKLALISVCVLGLAFAGSAMVTDPVKKEAPKKETVAPAKKATKKDAVAPVGKKIEKKEAATPAKK</sequence>
<feature type="signal peptide" evidence="2">
    <location>
        <begin position="1"/>
        <end position="22"/>
    </location>
</feature>
<dbReference type="AlphaFoldDB" id="A0A5K7S764"/>
<keyword evidence="2" id="KW-0732">Signal</keyword>
<gene>
    <name evidence="3" type="ORF">AQPE_1558</name>
</gene>
<evidence type="ECO:0000256" key="2">
    <source>
        <dbReference type="SAM" id="SignalP"/>
    </source>
</evidence>
<evidence type="ECO:0000313" key="4">
    <source>
        <dbReference type="Proteomes" id="UP001193389"/>
    </source>
</evidence>
<keyword evidence="4" id="KW-1185">Reference proteome</keyword>
<organism evidence="3 4">
    <name type="scientific">Aquipluma nitroreducens</name>
    <dbReference type="NCBI Taxonomy" id="2010828"/>
    <lineage>
        <taxon>Bacteria</taxon>
        <taxon>Pseudomonadati</taxon>
        <taxon>Bacteroidota</taxon>
        <taxon>Bacteroidia</taxon>
        <taxon>Marinilabiliales</taxon>
        <taxon>Prolixibacteraceae</taxon>
        <taxon>Aquipluma</taxon>
    </lineage>
</organism>
<evidence type="ECO:0000256" key="1">
    <source>
        <dbReference type="SAM" id="MobiDB-lite"/>
    </source>
</evidence>
<name>A0A5K7S764_9BACT</name>
<reference evidence="3" key="1">
    <citation type="journal article" date="2020" name="Int. J. Syst. Evol. Microbiol.">
        <title>Aquipluma nitroreducens gen. nov. sp. nov., a novel facultatively anaerobic bacterium isolated from a freshwater lake.</title>
        <authorList>
            <person name="Watanabe M."/>
            <person name="Kojima H."/>
            <person name="Fukui M."/>
        </authorList>
    </citation>
    <scope>NUCLEOTIDE SEQUENCE</scope>
    <source>
        <strain evidence="3">MeG22</strain>
    </source>
</reference>
<dbReference type="RefSeq" id="WP_318350409.1">
    <property type="nucleotide sequence ID" value="NZ_AP018694.1"/>
</dbReference>
<evidence type="ECO:0000313" key="3">
    <source>
        <dbReference type="EMBL" id="BBE17408.1"/>
    </source>
</evidence>
<proteinExistence type="predicted"/>
<accession>A0A5K7S764</accession>
<protein>
    <submittedName>
        <fullName evidence="3">Uncharacterized protein</fullName>
    </submittedName>
</protein>
<dbReference type="Proteomes" id="UP001193389">
    <property type="component" value="Chromosome"/>
</dbReference>
<feature type="region of interest" description="Disordered" evidence="1">
    <location>
        <begin position="30"/>
        <end position="66"/>
    </location>
</feature>
<dbReference type="EMBL" id="AP018694">
    <property type="protein sequence ID" value="BBE17408.1"/>
    <property type="molecule type" value="Genomic_DNA"/>
</dbReference>
<feature type="chain" id="PRO_5024333539" evidence="2">
    <location>
        <begin position="23"/>
        <end position="66"/>
    </location>
</feature>